<accession>A0A8J6U8Q2</accession>
<proteinExistence type="predicted"/>
<keyword evidence="2" id="KW-1185">Reference proteome</keyword>
<sequence>MLKGIPYLNLATQLFESIITTFGKNPDDHIWGEIPIMDLSPIIGSAFLRSGIYILYENKNSKKETIGNSHMEFLNGKIVLKKEVSKQTLSNHLMFGIKVDNYAPQNTLLNGK</sequence>
<reference evidence="1 2" key="1">
    <citation type="submission" date="2020-09" db="EMBL/GenBank/DDBJ databases">
        <title>TT11 complete genome.</title>
        <authorList>
            <person name="Wu Z."/>
        </authorList>
    </citation>
    <scope>NUCLEOTIDE SEQUENCE [LARGE SCALE GENOMIC DNA]</scope>
    <source>
        <strain evidence="1 2">TT11</strain>
    </source>
</reference>
<gene>
    <name evidence="1" type="ORF">ICJ83_14175</name>
</gene>
<dbReference type="RefSeq" id="WP_188231062.1">
    <property type="nucleotide sequence ID" value="NZ_JACVXB010000007.1"/>
</dbReference>
<dbReference type="AlphaFoldDB" id="A0A8J6U8Q2"/>
<name>A0A8J6U8Q2_9FLAO</name>
<protein>
    <submittedName>
        <fullName evidence="1">Uncharacterized protein</fullName>
    </submittedName>
</protein>
<dbReference type="EMBL" id="JACVXB010000007">
    <property type="protein sequence ID" value="MBD0833278.1"/>
    <property type="molecule type" value="Genomic_DNA"/>
</dbReference>
<evidence type="ECO:0000313" key="2">
    <source>
        <dbReference type="Proteomes" id="UP000600588"/>
    </source>
</evidence>
<dbReference type="Proteomes" id="UP000600588">
    <property type="component" value="Unassembled WGS sequence"/>
</dbReference>
<organism evidence="1 2">
    <name type="scientific">Aestuariibaculum sediminum</name>
    <dbReference type="NCBI Taxonomy" id="2770637"/>
    <lineage>
        <taxon>Bacteria</taxon>
        <taxon>Pseudomonadati</taxon>
        <taxon>Bacteroidota</taxon>
        <taxon>Flavobacteriia</taxon>
        <taxon>Flavobacteriales</taxon>
        <taxon>Flavobacteriaceae</taxon>
    </lineage>
</organism>
<evidence type="ECO:0000313" key="1">
    <source>
        <dbReference type="EMBL" id="MBD0833278.1"/>
    </source>
</evidence>
<comment type="caution">
    <text evidence="1">The sequence shown here is derived from an EMBL/GenBank/DDBJ whole genome shotgun (WGS) entry which is preliminary data.</text>
</comment>